<proteinExistence type="predicted"/>
<accession>A0A218X1N0</accession>
<dbReference type="Proteomes" id="UP000233551">
    <property type="component" value="Unassembled WGS sequence"/>
</dbReference>
<reference evidence="3 5" key="3">
    <citation type="submission" date="2017-11" db="EMBL/GenBank/DDBJ databases">
        <title>De-novo sequencing of pomegranate (Punica granatum L.) genome.</title>
        <authorList>
            <person name="Akparov Z."/>
            <person name="Amiraslanov A."/>
            <person name="Hajiyeva S."/>
            <person name="Abbasov M."/>
            <person name="Kaur K."/>
            <person name="Hamwieh A."/>
            <person name="Solovyev V."/>
            <person name="Salamov A."/>
            <person name="Braich B."/>
            <person name="Kosarev P."/>
            <person name="Mahmoud A."/>
            <person name="Hajiyev E."/>
            <person name="Babayeva S."/>
            <person name="Izzatullayeva V."/>
            <person name="Mammadov A."/>
            <person name="Mammadov A."/>
            <person name="Sharifova S."/>
            <person name="Ojaghi J."/>
            <person name="Eynullazada K."/>
            <person name="Bayramov B."/>
            <person name="Abdulazimova A."/>
            <person name="Shahmuradov I."/>
        </authorList>
    </citation>
    <scope>NUCLEOTIDE SEQUENCE [LARGE SCALE GENOMIC DNA]</scope>
    <source>
        <strain evidence="3">AG2017</strain>
        <strain evidence="5">cv. AG2017</strain>
        <tissue evidence="3">Leaf</tissue>
    </source>
</reference>
<name>A0A218X1N0_PUNGR</name>
<dbReference type="EMBL" id="MTKT01002495">
    <property type="protein sequence ID" value="OWM78391.1"/>
    <property type="molecule type" value="Genomic_DNA"/>
</dbReference>
<organism evidence="2 4">
    <name type="scientific">Punica granatum</name>
    <name type="common">Pomegranate</name>
    <dbReference type="NCBI Taxonomy" id="22663"/>
    <lineage>
        <taxon>Eukaryota</taxon>
        <taxon>Viridiplantae</taxon>
        <taxon>Streptophyta</taxon>
        <taxon>Embryophyta</taxon>
        <taxon>Tracheophyta</taxon>
        <taxon>Spermatophyta</taxon>
        <taxon>Magnoliopsida</taxon>
        <taxon>eudicotyledons</taxon>
        <taxon>Gunneridae</taxon>
        <taxon>Pentapetalae</taxon>
        <taxon>rosids</taxon>
        <taxon>malvids</taxon>
        <taxon>Myrtales</taxon>
        <taxon>Lythraceae</taxon>
        <taxon>Punica</taxon>
    </lineage>
</organism>
<evidence type="ECO:0000313" key="3">
    <source>
        <dbReference type="EMBL" id="PKI62941.1"/>
    </source>
</evidence>
<dbReference type="Proteomes" id="UP000197138">
    <property type="component" value="Unassembled WGS sequence"/>
</dbReference>
<dbReference type="EMBL" id="PGOL01000914">
    <property type="protein sequence ID" value="PKI62941.1"/>
    <property type="molecule type" value="Genomic_DNA"/>
</dbReference>
<evidence type="ECO:0000256" key="1">
    <source>
        <dbReference type="SAM" id="MobiDB-lite"/>
    </source>
</evidence>
<keyword evidence="5" id="KW-1185">Reference proteome</keyword>
<evidence type="ECO:0000313" key="5">
    <source>
        <dbReference type="Proteomes" id="UP000233551"/>
    </source>
</evidence>
<evidence type="ECO:0000313" key="2">
    <source>
        <dbReference type="EMBL" id="OWM78391.1"/>
    </source>
</evidence>
<dbReference type="AlphaFoldDB" id="A0A218X1N0"/>
<evidence type="ECO:0000313" key="4">
    <source>
        <dbReference type="Proteomes" id="UP000197138"/>
    </source>
</evidence>
<feature type="compositionally biased region" description="Acidic residues" evidence="1">
    <location>
        <begin position="19"/>
        <end position="30"/>
    </location>
</feature>
<protein>
    <submittedName>
        <fullName evidence="2">Uncharacterized protein</fullName>
    </submittedName>
</protein>
<feature type="region of interest" description="Disordered" evidence="1">
    <location>
        <begin position="1"/>
        <end position="45"/>
    </location>
</feature>
<gene>
    <name evidence="2" type="ORF">CDL15_Pgr016115</name>
    <name evidence="3" type="ORF">CRG98_016580</name>
</gene>
<sequence>MAAVMGGSRNGGGDRDLAVEEPDNSVDEDSALAVDHGGTSSTEDDAVADIHGLDLGALSCEIPKFVGREKLDVR</sequence>
<reference evidence="4" key="1">
    <citation type="journal article" date="2017" name="Plant J.">
        <title>The pomegranate (Punica granatum L.) genome and the genomics of punicalagin biosynthesis.</title>
        <authorList>
            <person name="Qin G."/>
            <person name="Xu C."/>
            <person name="Ming R."/>
            <person name="Tang H."/>
            <person name="Guyot R."/>
            <person name="Kramer E.M."/>
            <person name="Hu Y."/>
            <person name="Yi X."/>
            <person name="Qi Y."/>
            <person name="Xu X."/>
            <person name="Gao Z."/>
            <person name="Pan H."/>
            <person name="Jian J."/>
            <person name="Tian Y."/>
            <person name="Yue Z."/>
            <person name="Xu Y."/>
        </authorList>
    </citation>
    <scope>NUCLEOTIDE SEQUENCE [LARGE SCALE GENOMIC DNA]</scope>
    <source>
        <strain evidence="4">cv. Dabenzi</strain>
    </source>
</reference>
<reference evidence="2" key="2">
    <citation type="submission" date="2017-06" db="EMBL/GenBank/DDBJ databases">
        <title>The pomegranate genome and the genomics of punicalagin biosynthesis.</title>
        <authorList>
            <person name="Xu C."/>
        </authorList>
    </citation>
    <scope>NUCLEOTIDE SEQUENCE [LARGE SCALE GENOMIC DNA]</scope>
    <source>
        <tissue evidence="2">Fresh leaf</tissue>
    </source>
</reference>
<comment type="caution">
    <text evidence="2">The sequence shown here is derived from an EMBL/GenBank/DDBJ whole genome shotgun (WGS) entry which is preliminary data.</text>
</comment>